<dbReference type="VEuPathDB" id="ToxoDB:TGDOM2_362420"/>
<proteinExistence type="predicted"/>
<dbReference type="Proteomes" id="UP000028837">
    <property type="component" value="Unassembled WGS sequence"/>
</dbReference>
<organism evidence="1 2">
    <name type="scientific">Toxoplasma gondii GAB2-2007-GAL-DOM2</name>
    <dbReference type="NCBI Taxonomy" id="1130820"/>
    <lineage>
        <taxon>Eukaryota</taxon>
        <taxon>Sar</taxon>
        <taxon>Alveolata</taxon>
        <taxon>Apicomplexa</taxon>
        <taxon>Conoidasida</taxon>
        <taxon>Coccidia</taxon>
        <taxon>Eucoccidiorida</taxon>
        <taxon>Eimeriorina</taxon>
        <taxon>Sarcocystidae</taxon>
        <taxon>Toxoplasma</taxon>
    </lineage>
</organism>
<gene>
    <name evidence="1" type="ORF">TGDOM2_362420</name>
</gene>
<protein>
    <submittedName>
        <fullName evidence="1">Uncharacterized protein</fullName>
    </submittedName>
</protein>
<name>A0A086K9T6_TOXGO</name>
<evidence type="ECO:0000313" key="1">
    <source>
        <dbReference type="EMBL" id="KFG41154.1"/>
    </source>
</evidence>
<sequence length="122" mass="13934">MMQTNSRKSSAAFLIPAGEPTLKTAWVLVGKENSDSRSVTTIANTSLIVERQFLRQESRSMAATEQEMLNYCASRHDWETNSGRPFLCMFVNQSVLLFLCRHGDEEQHIMSEQLTALLHWLK</sequence>
<dbReference type="AlphaFoldDB" id="A0A086K9T6"/>
<dbReference type="EMBL" id="AHZU02000711">
    <property type="protein sequence ID" value="KFG41154.1"/>
    <property type="molecule type" value="Genomic_DNA"/>
</dbReference>
<accession>A0A086K9T6</accession>
<evidence type="ECO:0000313" key="2">
    <source>
        <dbReference type="Proteomes" id="UP000028837"/>
    </source>
</evidence>
<comment type="caution">
    <text evidence="1">The sequence shown here is derived from an EMBL/GenBank/DDBJ whole genome shotgun (WGS) entry which is preliminary data.</text>
</comment>
<reference evidence="1 2" key="1">
    <citation type="submission" date="2014-02" db="EMBL/GenBank/DDBJ databases">
        <authorList>
            <person name="Sibley D."/>
            <person name="Venepally P."/>
            <person name="Karamycheva S."/>
            <person name="Hadjithomas M."/>
            <person name="Khan A."/>
            <person name="Brunk B."/>
            <person name="Roos D."/>
            <person name="Caler E."/>
            <person name="Lorenzi H."/>
        </authorList>
    </citation>
    <scope>NUCLEOTIDE SEQUENCE [LARGE SCALE GENOMIC DNA]</scope>
    <source>
        <strain evidence="1 2">GAB2-2007-GAL-DOM2</strain>
    </source>
</reference>